<accession>A0A9P3CG83</accession>
<keyword evidence="2" id="KW-0812">Transmembrane</keyword>
<dbReference type="RefSeq" id="XP_044655818.1">
    <property type="nucleotide sequence ID" value="XM_044799883.1"/>
</dbReference>
<evidence type="ECO:0000313" key="3">
    <source>
        <dbReference type="EMBL" id="GIZ41331.1"/>
    </source>
</evidence>
<organism evidence="3 4">
    <name type="scientific">Cercospora kikuchii</name>
    <dbReference type="NCBI Taxonomy" id="84275"/>
    <lineage>
        <taxon>Eukaryota</taxon>
        <taxon>Fungi</taxon>
        <taxon>Dikarya</taxon>
        <taxon>Ascomycota</taxon>
        <taxon>Pezizomycotina</taxon>
        <taxon>Dothideomycetes</taxon>
        <taxon>Dothideomycetidae</taxon>
        <taxon>Mycosphaerellales</taxon>
        <taxon>Mycosphaerellaceae</taxon>
        <taxon>Cercospora</taxon>
    </lineage>
</organism>
<dbReference type="EMBL" id="BOLY01000003">
    <property type="protein sequence ID" value="GIZ41331.1"/>
    <property type="molecule type" value="Genomic_DNA"/>
</dbReference>
<evidence type="ECO:0000256" key="2">
    <source>
        <dbReference type="SAM" id="Phobius"/>
    </source>
</evidence>
<comment type="caution">
    <text evidence="3">The sequence shown here is derived from an EMBL/GenBank/DDBJ whole genome shotgun (WGS) entry which is preliminary data.</text>
</comment>
<proteinExistence type="predicted"/>
<dbReference type="GeneID" id="68290213"/>
<dbReference type="AlphaFoldDB" id="A0A9P3CG83"/>
<dbReference type="OrthoDB" id="3650658at2759"/>
<evidence type="ECO:0000256" key="1">
    <source>
        <dbReference type="SAM" id="MobiDB-lite"/>
    </source>
</evidence>
<feature type="transmembrane region" description="Helical" evidence="2">
    <location>
        <begin position="151"/>
        <end position="174"/>
    </location>
</feature>
<feature type="compositionally biased region" description="Low complexity" evidence="1">
    <location>
        <begin position="83"/>
        <end position="94"/>
    </location>
</feature>
<dbReference type="Proteomes" id="UP000825890">
    <property type="component" value="Unassembled WGS sequence"/>
</dbReference>
<name>A0A9P3CG83_9PEZI</name>
<sequence>MNTLSLVLNGKTDAYIRSLPTDSRDLISIVHLPAAKSTKAQRPSLARSAYTEYPAEVRSQRFSFSRSFSFSETMPSLTSTIVSSAPSSPTSSRPGSRRSSSRGSPGWYSKEGELTLEDFAKKLQTRSKKFEVYMGKCAQNVVMALFAPTPLVVLFLLNPISLILWTILGIWWFFGSG</sequence>
<evidence type="ECO:0000313" key="4">
    <source>
        <dbReference type="Proteomes" id="UP000825890"/>
    </source>
</evidence>
<keyword evidence="2" id="KW-0472">Membrane</keyword>
<protein>
    <submittedName>
        <fullName evidence="3">Uncharacterized protein</fullName>
    </submittedName>
</protein>
<feature type="region of interest" description="Disordered" evidence="1">
    <location>
        <begin position="78"/>
        <end position="109"/>
    </location>
</feature>
<keyword evidence="4" id="KW-1185">Reference proteome</keyword>
<reference evidence="3 4" key="1">
    <citation type="submission" date="2021-01" db="EMBL/GenBank/DDBJ databases">
        <title>Cercospora kikuchii MAFF 305040 whole genome shotgun sequence.</title>
        <authorList>
            <person name="Kashiwa T."/>
            <person name="Suzuki T."/>
        </authorList>
    </citation>
    <scope>NUCLEOTIDE SEQUENCE [LARGE SCALE GENOMIC DNA]</scope>
    <source>
        <strain evidence="3 4">MAFF 305040</strain>
    </source>
</reference>
<gene>
    <name evidence="3" type="ORF">CKM354_000463800</name>
</gene>
<keyword evidence="2" id="KW-1133">Transmembrane helix</keyword>